<keyword evidence="2" id="KW-0732">Signal</keyword>
<comment type="caution">
    <text evidence="3">The sequence shown here is derived from an EMBL/GenBank/DDBJ whole genome shotgun (WGS) entry which is preliminary data.</text>
</comment>
<sequence length="226" mass="24920">MAAIWRSQTFCLTVVLIISFSTSSNSHPSAHQNAPSSPQLSTANTRDIIQSGTLPPTPPILSDAFHNSLKPDTRPALPHSINRANQRIAPIRKPGQLRDGGEGEGGGVGVPYYGGPYLINSMVMQLYEKAQLQQAQAAAQAAANQQYQQQQYQYQQQQQQQQQQQRPPQNQNHNSNSIIAKPPRPPPARPRPTPRPVGRVTPHGPAVVAMVMQMIQVPYPYYGYED</sequence>
<proteinExistence type="predicted"/>
<feature type="signal peptide" evidence="2">
    <location>
        <begin position="1"/>
        <end position="26"/>
    </location>
</feature>
<organism evidence="3 4">
    <name type="scientific">Hypsibius exemplaris</name>
    <name type="common">Freshwater tardigrade</name>
    <dbReference type="NCBI Taxonomy" id="2072580"/>
    <lineage>
        <taxon>Eukaryota</taxon>
        <taxon>Metazoa</taxon>
        <taxon>Ecdysozoa</taxon>
        <taxon>Tardigrada</taxon>
        <taxon>Eutardigrada</taxon>
        <taxon>Parachela</taxon>
        <taxon>Hypsibioidea</taxon>
        <taxon>Hypsibiidae</taxon>
        <taxon>Hypsibius</taxon>
    </lineage>
</organism>
<feature type="compositionally biased region" description="Pro residues" evidence="1">
    <location>
        <begin position="182"/>
        <end position="195"/>
    </location>
</feature>
<evidence type="ECO:0000256" key="1">
    <source>
        <dbReference type="SAM" id="MobiDB-lite"/>
    </source>
</evidence>
<name>A0A9X6RJS6_HYPEX</name>
<dbReference type="AlphaFoldDB" id="A0A9X6RJS6"/>
<dbReference type="EMBL" id="MTYJ01000183">
    <property type="protein sequence ID" value="OWA50151.1"/>
    <property type="molecule type" value="Genomic_DNA"/>
</dbReference>
<accession>A0A9X6RJS6</accession>
<evidence type="ECO:0000313" key="4">
    <source>
        <dbReference type="Proteomes" id="UP000192578"/>
    </source>
</evidence>
<feature type="region of interest" description="Disordered" evidence="1">
    <location>
        <begin position="49"/>
        <end position="105"/>
    </location>
</feature>
<protein>
    <submittedName>
        <fullName evidence="3">Uncharacterized protein</fullName>
    </submittedName>
</protein>
<feature type="chain" id="PRO_5040914301" evidence="2">
    <location>
        <begin position="27"/>
        <end position="226"/>
    </location>
</feature>
<feature type="region of interest" description="Disordered" evidence="1">
    <location>
        <begin position="157"/>
        <end position="201"/>
    </location>
</feature>
<feature type="compositionally biased region" description="Polar residues" evidence="1">
    <location>
        <begin position="166"/>
        <end position="178"/>
    </location>
</feature>
<evidence type="ECO:0000256" key="2">
    <source>
        <dbReference type="SAM" id="SignalP"/>
    </source>
</evidence>
<gene>
    <name evidence="3" type="ORF">BV898_14676</name>
</gene>
<dbReference type="Proteomes" id="UP000192578">
    <property type="component" value="Unassembled WGS sequence"/>
</dbReference>
<reference evidence="4" key="1">
    <citation type="submission" date="2017-01" db="EMBL/GenBank/DDBJ databases">
        <title>Comparative genomics of anhydrobiosis in the tardigrade Hypsibius dujardini.</title>
        <authorList>
            <person name="Yoshida Y."/>
            <person name="Koutsovoulos G."/>
            <person name="Laetsch D."/>
            <person name="Stevens L."/>
            <person name="Kumar S."/>
            <person name="Horikawa D."/>
            <person name="Ishino K."/>
            <person name="Komine S."/>
            <person name="Tomita M."/>
            <person name="Blaxter M."/>
            <person name="Arakawa K."/>
        </authorList>
    </citation>
    <scope>NUCLEOTIDE SEQUENCE [LARGE SCALE GENOMIC DNA]</scope>
    <source>
        <strain evidence="4">Z151</strain>
    </source>
</reference>
<keyword evidence="4" id="KW-1185">Reference proteome</keyword>
<evidence type="ECO:0000313" key="3">
    <source>
        <dbReference type="EMBL" id="OWA50151.1"/>
    </source>
</evidence>